<dbReference type="SUPFAM" id="SSF51004">
    <property type="entry name" value="C-terminal (heme d1) domain of cytochrome cd1-nitrite reductase"/>
    <property type="match status" value="1"/>
</dbReference>
<accession>A0A139SK25</accession>
<dbReference type="STRING" id="1548208.AXK12_06575"/>
<dbReference type="GO" id="GO:0006006">
    <property type="term" value="P:glucose metabolic process"/>
    <property type="evidence" value="ECO:0007669"/>
    <property type="project" value="UniProtKB-KW"/>
</dbReference>
<sequence length="387" mass="40902">MSPQKLTNDDAAARSATATLRQTKGPARLYVGTYTGSGSEGIYTLQIDRLSGALAVPEVAAKTANPTWLIVSPDKRRLYAVSGGDAAAAAYAVDRVSGRLTPASEAYLGDGKPPCHLAIDATAQLLIASHYHHGTVTTIPIQAGGNWPASHGGTLGSPTRVIEHSRLGHPTGPHPTRQDAPHVHSATISPDNRYAYICDLGLDRIYAYALDSEHATLSPAPSFYTATRPGAGPRHATFSRDGRLLLVVGELDSTLTTYTYNSETAALTLVDTQSLLPANFSGENTAAEVRIHPNGRWVYASNRGHDSIATFALDDTRGQLRLLGHTPSGGRSPRHFAICPCGGWLVTANQESNTLCAFAIDQTTGLPSSTPTSTVTVPKPVCVVFSE</sequence>
<dbReference type="InterPro" id="IPR015943">
    <property type="entry name" value="WD40/YVTN_repeat-like_dom_sf"/>
</dbReference>
<dbReference type="InterPro" id="IPR050282">
    <property type="entry name" value="Cycloisomerase_2"/>
</dbReference>
<dbReference type="PANTHER" id="PTHR30344:SF1">
    <property type="entry name" value="6-PHOSPHOGLUCONOLACTONASE"/>
    <property type="match status" value="1"/>
</dbReference>
<keyword evidence="2" id="KW-0119">Carbohydrate metabolism</keyword>
<evidence type="ECO:0008006" key="5">
    <source>
        <dbReference type="Google" id="ProtNLM"/>
    </source>
</evidence>
<dbReference type="OrthoDB" id="9790815at2"/>
<dbReference type="Proteomes" id="UP000071392">
    <property type="component" value="Unassembled WGS sequence"/>
</dbReference>
<keyword evidence="4" id="KW-1185">Reference proteome</keyword>
<dbReference type="PANTHER" id="PTHR30344">
    <property type="entry name" value="6-PHOSPHOGLUCONOLACTONASE-RELATED"/>
    <property type="match status" value="1"/>
</dbReference>
<dbReference type="GO" id="GO:0005829">
    <property type="term" value="C:cytosol"/>
    <property type="evidence" value="ECO:0007669"/>
    <property type="project" value="TreeGrafter"/>
</dbReference>
<keyword evidence="2" id="KW-0313">Glucose metabolism</keyword>
<dbReference type="InterPro" id="IPR019405">
    <property type="entry name" value="Lactonase_7-beta_prop"/>
</dbReference>
<comment type="similarity">
    <text evidence="1">Belongs to the cycloisomerase 2 family.</text>
</comment>
<evidence type="ECO:0000256" key="1">
    <source>
        <dbReference type="ARBA" id="ARBA00005564"/>
    </source>
</evidence>
<dbReference type="EMBL" id="LSZP01000047">
    <property type="protein sequence ID" value="KXU34893.1"/>
    <property type="molecule type" value="Genomic_DNA"/>
</dbReference>
<comment type="caution">
    <text evidence="3">The sequence shown here is derived from an EMBL/GenBank/DDBJ whole genome shotgun (WGS) entry which is preliminary data.</text>
</comment>
<dbReference type="RefSeq" id="WP_068712580.1">
    <property type="nucleotide sequence ID" value="NZ_LSZP01000047.1"/>
</dbReference>
<reference evidence="3 4" key="1">
    <citation type="submission" date="2016-02" db="EMBL/GenBank/DDBJ databases">
        <authorList>
            <person name="Wen L."/>
            <person name="He K."/>
            <person name="Yang H."/>
        </authorList>
    </citation>
    <scope>NUCLEOTIDE SEQUENCE [LARGE SCALE GENOMIC DNA]</scope>
    <source>
        <strain evidence="3 4">CV41</strain>
    </source>
</reference>
<dbReference type="InterPro" id="IPR011048">
    <property type="entry name" value="Haem_d1_sf"/>
</dbReference>
<protein>
    <recommendedName>
        <fullName evidence="5">6-phosphogluconolactonase</fullName>
    </recommendedName>
</protein>
<proteinExistence type="inferred from homology"/>
<gene>
    <name evidence="3" type="ORF">AXK12_06575</name>
</gene>
<dbReference type="AlphaFoldDB" id="A0A139SK25"/>
<name>A0A139SK25_9BACT</name>
<evidence type="ECO:0000313" key="4">
    <source>
        <dbReference type="Proteomes" id="UP000071392"/>
    </source>
</evidence>
<evidence type="ECO:0000256" key="2">
    <source>
        <dbReference type="ARBA" id="ARBA00022526"/>
    </source>
</evidence>
<organism evidence="3 4">
    <name type="scientific">Cephaloticoccus capnophilus</name>
    <dbReference type="NCBI Taxonomy" id="1548208"/>
    <lineage>
        <taxon>Bacteria</taxon>
        <taxon>Pseudomonadati</taxon>
        <taxon>Verrucomicrobiota</taxon>
        <taxon>Opitutia</taxon>
        <taxon>Opitutales</taxon>
        <taxon>Opitutaceae</taxon>
        <taxon>Cephaloticoccus</taxon>
    </lineage>
</organism>
<evidence type="ECO:0000313" key="3">
    <source>
        <dbReference type="EMBL" id="KXU34893.1"/>
    </source>
</evidence>
<dbReference type="Pfam" id="PF10282">
    <property type="entry name" value="Lactonase"/>
    <property type="match status" value="1"/>
</dbReference>
<dbReference type="Gene3D" id="2.130.10.10">
    <property type="entry name" value="YVTN repeat-like/Quinoprotein amine dehydrogenase"/>
    <property type="match status" value="1"/>
</dbReference>
<dbReference type="GO" id="GO:0017057">
    <property type="term" value="F:6-phosphogluconolactonase activity"/>
    <property type="evidence" value="ECO:0007669"/>
    <property type="project" value="TreeGrafter"/>
</dbReference>